<evidence type="ECO:0000256" key="2">
    <source>
        <dbReference type="SAM" id="SignalP"/>
    </source>
</evidence>
<keyword evidence="1" id="KW-0472">Membrane</keyword>
<keyword evidence="1" id="KW-1133">Transmembrane helix</keyword>
<keyword evidence="4" id="KW-1185">Reference proteome</keyword>
<keyword evidence="2" id="KW-0732">Signal</keyword>
<feature type="chain" id="PRO_5039945636" description="Secreted protein" evidence="2">
    <location>
        <begin position="20"/>
        <end position="86"/>
    </location>
</feature>
<organism evidence="3 4">
    <name type="scientific">Solanum commersonii</name>
    <name type="common">Commerson's wild potato</name>
    <name type="synonym">Commerson's nightshade</name>
    <dbReference type="NCBI Taxonomy" id="4109"/>
    <lineage>
        <taxon>Eukaryota</taxon>
        <taxon>Viridiplantae</taxon>
        <taxon>Streptophyta</taxon>
        <taxon>Embryophyta</taxon>
        <taxon>Tracheophyta</taxon>
        <taxon>Spermatophyta</taxon>
        <taxon>Magnoliopsida</taxon>
        <taxon>eudicotyledons</taxon>
        <taxon>Gunneridae</taxon>
        <taxon>Pentapetalae</taxon>
        <taxon>asterids</taxon>
        <taxon>lamiids</taxon>
        <taxon>Solanales</taxon>
        <taxon>Solanaceae</taxon>
        <taxon>Solanoideae</taxon>
        <taxon>Solaneae</taxon>
        <taxon>Solanum</taxon>
    </lineage>
</organism>
<dbReference type="AlphaFoldDB" id="A0A9J5ZED1"/>
<sequence length="86" mass="9909">MIRPLLWFIAFQLLPSASSHFESLGDIMLLRRTIRAQNTRTLGETKAIRRLTQWFKRFSGLLFFALSAALFLFLHSVHVLSLSSNT</sequence>
<reference evidence="3 4" key="1">
    <citation type="submission" date="2020-09" db="EMBL/GenBank/DDBJ databases">
        <title>De no assembly of potato wild relative species, Solanum commersonii.</title>
        <authorList>
            <person name="Cho K."/>
        </authorList>
    </citation>
    <scope>NUCLEOTIDE SEQUENCE [LARGE SCALE GENOMIC DNA]</scope>
    <source>
        <strain evidence="3">LZ3.2</strain>
        <tissue evidence="3">Leaf</tissue>
    </source>
</reference>
<dbReference type="Proteomes" id="UP000824120">
    <property type="component" value="Chromosome 4"/>
</dbReference>
<evidence type="ECO:0000313" key="4">
    <source>
        <dbReference type="Proteomes" id="UP000824120"/>
    </source>
</evidence>
<dbReference type="EMBL" id="JACXVP010000004">
    <property type="protein sequence ID" value="KAG5611283.1"/>
    <property type="molecule type" value="Genomic_DNA"/>
</dbReference>
<evidence type="ECO:0000256" key="1">
    <source>
        <dbReference type="SAM" id="Phobius"/>
    </source>
</evidence>
<evidence type="ECO:0008006" key="5">
    <source>
        <dbReference type="Google" id="ProtNLM"/>
    </source>
</evidence>
<evidence type="ECO:0000313" key="3">
    <source>
        <dbReference type="EMBL" id="KAG5611283.1"/>
    </source>
</evidence>
<gene>
    <name evidence="3" type="ORF">H5410_022564</name>
</gene>
<accession>A0A9J5ZED1</accession>
<proteinExistence type="predicted"/>
<protein>
    <recommendedName>
        <fullName evidence="5">Secreted protein</fullName>
    </recommendedName>
</protein>
<feature type="signal peptide" evidence="2">
    <location>
        <begin position="1"/>
        <end position="19"/>
    </location>
</feature>
<keyword evidence="1" id="KW-0812">Transmembrane</keyword>
<feature type="transmembrane region" description="Helical" evidence="1">
    <location>
        <begin position="61"/>
        <end position="82"/>
    </location>
</feature>
<name>A0A9J5ZED1_SOLCO</name>
<comment type="caution">
    <text evidence="3">The sequence shown here is derived from an EMBL/GenBank/DDBJ whole genome shotgun (WGS) entry which is preliminary data.</text>
</comment>